<evidence type="ECO:0000256" key="2">
    <source>
        <dbReference type="SAM" id="MobiDB-lite"/>
    </source>
</evidence>
<dbReference type="Proteomes" id="UP000214365">
    <property type="component" value="Unassembled WGS sequence"/>
</dbReference>
<dbReference type="RefSeq" id="XP_020123033.1">
    <property type="nucleotide sequence ID" value="XM_020261723.1"/>
</dbReference>
<organism evidence="4 5">
    <name type="scientific">Talaromyces atroroseus</name>
    <dbReference type="NCBI Taxonomy" id="1441469"/>
    <lineage>
        <taxon>Eukaryota</taxon>
        <taxon>Fungi</taxon>
        <taxon>Dikarya</taxon>
        <taxon>Ascomycota</taxon>
        <taxon>Pezizomycotina</taxon>
        <taxon>Eurotiomycetes</taxon>
        <taxon>Eurotiomycetidae</taxon>
        <taxon>Eurotiales</taxon>
        <taxon>Trichocomaceae</taxon>
        <taxon>Talaromyces</taxon>
        <taxon>Talaromyces sect. Trachyspermi</taxon>
    </lineage>
</organism>
<proteinExistence type="predicted"/>
<dbReference type="InterPro" id="IPR012677">
    <property type="entry name" value="Nucleotide-bd_a/b_plait_sf"/>
</dbReference>
<name>A0A1Q5QAF3_TALAT</name>
<keyword evidence="1" id="KW-0694">RNA-binding</keyword>
<dbReference type="InterPro" id="IPR035979">
    <property type="entry name" value="RBD_domain_sf"/>
</dbReference>
<dbReference type="Gene3D" id="3.30.70.330">
    <property type="match status" value="1"/>
</dbReference>
<dbReference type="PROSITE" id="PS50102">
    <property type="entry name" value="RRM"/>
    <property type="match status" value="1"/>
</dbReference>
<comment type="caution">
    <text evidence="4">The sequence shown here is derived from an EMBL/GenBank/DDBJ whole genome shotgun (WGS) entry which is preliminary data.</text>
</comment>
<reference evidence="4 5" key="1">
    <citation type="submission" date="2015-06" db="EMBL/GenBank/DDBJ databases">
        <title>Talaromyces atroroseus IBT 11181 draft genome.</title>
        <authorList>
            <person name="Rasmussen K.B."/>
            <person name="Rasmussen S."/>
            <person name="Petersen B."/>
            <person name="Sicheritz-Ponten T."/>
            <person name="Mortensen U.H."/>
            <person name="Thrane U."/>
        </authorList>
    </citation>
    <scope>NUCLEOTIDE SEQUENCE [LARGE SCALE GENOMIC DNA]</scope>
    <source>
        <strain evidence="4 5">IBT 11181</strain>
    </source>
</reference>
<dbReference type="InterPro" id="IPR000504">
    <property type="entry name" value="RRM_dom"/>
</dbReference>
<protein>
    <recommendedName>
        <fullName evidence="3">RRM domain-containing protein</fullName>
    </recommendedName>
</protein>
<evidence type="ECO:0000313" key="4">
    <source>
        <dbReference type="EMBL" id="OKL62912.1"/>
    </source>
</evidence>
<dbReference type="AlphaFoldDB" id="A0A1Q5QAF3"/>
<evidence type="ECO:0000256" key="1">
    <source>
        <dbReference type="PROSITE-ProRule" id="PRU00176"/>
    </source>
</evidence>
<accession>A0A1Q5QAF3</accession>
<keyword evidence="5" id="KW-1185">Reference proteome</keyword>
<evidence type="ECO:0000259" key="3">
    <source>
        <dbReference type="PROSITE" id="PS50102"/>
    </source>
</evidence>
<feature type="region of interest" description="Disordered" evidence="2">
    <location>
        <begin position="1"/>
        <end position="26"/>
    </location>
</feature>
<dbReference type="GO" id="GO:0003723">
    <property type="term" value="F:RNA binding"/>
    <property type="evidence" value="ECO:0007669"/>
    <property type="project" value="UniProtKB-UniRule"/>
</dbReference>
<dbReference type="GeneID" id="31001753"/>
<feature type="domain" description="RRM" evidence="3">
    <location>
        <begin position="148"/>
        <end position="235"/>
    </location>
</feature>
<evidence type="ECO:0000313" key="5">
    <source>
        <dbReference type="Proteomes" id="UP000214365"/>
    </source>
</evidence>
<gene>
    <name evidence="4" type="ORF">UA08_01998</name>
</gene>
<dbReference type="OrthoDB" id="4226546at2759"/>
<sequence length="424" mass="48764">MAAANHFQPPQRDPPQQHSRHVAPEYASFPPPPSIPYPIAMYDLAIAFYYPCPQHLPPCHMAGESYHSTFASSSSSSSATPMPVPYFPHNHTPCDNLYYYHPQGYAPPHHQQQPLMPPFLQGLPPPPPPQMNMAKLVLPCQKMADPEAKLFVGDLPMQMTTDEMRKELIEKFSFHGPCTVNVIWKSTITRVNEKPIPTGWIQYKNFIDANAALMWAKNEGFCIGNRTVRVERADGKRICRLYPSDPRAVPTLEDFKDIMTKFIHWTGKQKNKFLKFSIQYRIDIERVSITNDVYWRLPSVLPEHHRLLSLNGLGLDPSEVWRQDRQRLREQREDRHKLRLQLHERAEANSNNNNINIHGNGASDPCYDFVDKLPSEILRFPKQSAASRFNSRRGSSMMEKKMSYIIGMELRDICDPALESAFMV</sequence>
<dbReference type="EMBL" id="LFMY01000002">
    <property type="protein sequence ID" value="OKL62912.1"/>
    <property type="molecule type" value="Genomic_DNA"/>
</dbReference>
<dbReference type="SUPFAM" id="SSF54928">
    <property type="entry name" value="RNA-binding domain, RBD"/>
    <property type="match status" value="1"/>
</dbReference>